<dbReference type="AlphaFoldDB" id="A0AAW1CM10"/>
<evidence type="ECO:0000259" key="1">
    <source>
        <dbReference type="Pfam" id="PF08398"/>
    </source>
</evidence>
<dbReference type="InterPro" id="IPR013607">
    <property type="entry name" value="Phospholipase_A2-like"/>
</dbReference>
<proteinExistence type="predicted"/>
<sequence>MPVLPFHRYIGPGNPSDNGDPVDEDDRIAKVHDIKYDEAKTVEDVRKADVEAIIEFRKSWRKGNWHSLIGDAGLSIKYLIESYTGVLYPILSKQQIEHNCQILHIKNILRLHCVYKNKPFLEKYESNILVPSENLNYSNYDFVSQRKIIDNSVSPFIYVPLDWRELFIKYSNTPLIWNTCVFCNHNFCDTDNILNETKLILPVNYNLNKILKYNIFNLEFWWNIINNNSINNRKMNENKNSYIELYDLELFKLQN</sequence>
<evidence type="ECO:0000313" key="3">
    <source>
        <dbReference type="Proteomes" id="UP001461498"/>
    </source>
</evidence>
<protein>
    <recommendedName>
        <fullName evidence="1">Phospholipase A2-like domain-containing protein</fullName>
    </recommendedName>
</protein>
<feature type="domain" description="Phospholipase A2-like" evidence="1">
    <location>
        <begin position="3"/>
        <end position="45"/>
    </location>
</feature>
<evidence type="ECO:0000313" key="2">
    <source>
        <dbReference type="EMBL" id="KAK9498743.1"/>
    </source>
</evidence>
<gene>
    <name evidence="2" type="ORF">O3M35_003310</name>
</gene>
<dbReference type="GO" id="GO:0005198">
    <property type="term" value="F:structural molecule activity"/>
    <property type="evidence" value="ECO:0007669"/>
    <property type="project" value="InterPro"/>
</dbReference>
<dbReference type="Proteomes" id="UP001461498">
    <property type="component" value="Unassembled WGS sequence"/>
</dbReference>
<name>A0AAW1CM10_9HEMI</name>
<keyword evidence="3" id="KW-1185">Reference proteome</keyword>
<reference evidence="2 3" key="1">
    <citation type="submission" date="2022-12" db="EMBL/GenBank/DDBJ databases">
        <title>Chromosome-level genome assembly of true bugs.</title>
        <authorList>
            <person name="Ma L."/>
            <person name="Li H."/>
        </authorList>
    </citation>
    <scope>NUCLEOTIDE SEQUENCE [LARGE SCALE GENOMIC DNA]</scope>
    <source>
        <strain evidence="2">Lab_2022b</strain>
    </source>
</reference>
<accession>A0AAW1CM10</accession>
<organism evidence="2 3">
    <name type="scientific">Rhynocoris fuscipes</name>
    <dbReference type="NCBI Taxonomy" id="488301"/>
    <lineage>
        <taxon>Eukaryota</taxon>
        <taxon>Metazoa</taxon>
        <taxon>Ecdysozoa</taxon>
        <taxon>Arthropoda</taxon>
        <taxon>Hexapoda</taxon>
        <taxon>Insecta</taxon>
        <taxon>Pterygota</taxon>
        <taxon>Neoptera</taxon>
        <taxon>Paraneoptera</taxon>
        <taxon>Hemiptera</taxon>
        <taxon>Heteroptera</taxon>
        <taxon>Panheteroptera</taxon>
        <taxon>Cimicomorpha</taxon>
        <taxon>Reduviidae</taxon>
        <taxon>Harpactorinae</taxon>
        <taxon>Harpactorini</taxon>
        <taxon>Rhynocoris</taxon>
    </lineage>
</organism>
<dbReference type="Pfam" id="PF08398">
    <property type="entry name" value="Phospholip_A2_4"/>
    <property type="match status" value="1"/>
</dbReference>
<comment type="caution">
    <text evidence="2">The sequence shown here is derived from an EMBL/GenBank/DDBJ whole genome shotgun (WGS) entry which is preliminary data.</text>
</comment>
<dbReference type="EMBL" id="JAPXFL010000012">
    <property type="protein sequence ID" value="KAK9498743.1"/>
    <property type="molecule type" value="Genomic_DNA"/>
</dbReference>